<protein>
    <recommendedName>
        <fullName evidence="3">F-box domain-containing protein</fullName>
    </recommendedName>
</protein>
<dbReference type="Proteomes" id="UP000022910">
    <property type="component" value="Unassembled WGS sequence"/>
</dbReference>
<evidence type="ECO:0000313" key="2">
    <source>
        <dbReference type="Proteomes" id="UP000022910"/>
    </source>
</evidence>
<name>A0A015JQK0_RHIIW</name>
<dbReference type="AlphaFoldDB" id="A0A015JQK0"/>
<evidence type="ECO:0000313" key="1">
    <source>
        <dbReference type="EMBL" id="EXX69545.1"/>
    </source>
</evidence>
<dbReference type="EMBL" id="JEMT01016820">
    <property type="protein sequence ID" value="EXX69545.1"/>
    <property type="molecule type" value="Genomic_DNA"/>
</dbReference>
<dbReference type="OrthoDB" id="2303905at2759"/>
<dbReference type="HOGENOM" id="CLU_028913_0_1_1"/>
<gene>
    <name evidence="1" type="ORF">RirG_095080</name>
</gene>
<reference evidence="1 2" key="1">
    <citation type="submission" date="2014-02" db="EMBL/GenBank/DDBJ databases">
        <title>Single nucleus genome sequencing reveals high similarity among nuclei of an endomycorrhizal fungus.</title>
        <authorList>
            <person name="Lin K."/>
            <person name="Geurts R."/>
            <person name="Zhang Z."/>
            <person name="Limpens E."/>
            <person name="Saunders D.G."/>
            <person name="Mu D."/>
            <person name="Pang E."/>
            <person name="Cao H."/>
            <person name="Cha H."/>
            <person name="Lin T."/>
            <person name="Zhou Q."/>
            <person name="Shang Y."/>
            <person name="Li Y."/>
            <person name="Ivanov S."/>
            <person name="Sharma T."/>
            <person name="Velzen R.V."/>
            <person name="Ruijter N.D."/>
            <person name="Aanen D.K."/>
            <person name="Win J."/>
            <person name="Kamoun S."/>
            <person name="Bisseling T."/>
            <person name="Huang S."/>
        </authorList>
    </citation>
    <scope>NUCLEOTIDE SEQUENCE [LARGE SCALE GENOMIC DNA]</scope>
    <source>
        <strain evidence="2">DAOM197198w</strain>
    </source>
</reference>
<evidence type="ECO:0008006" key="3">
    <source>
        <dbReference type="Google" id="ProtNLM"/>
    </source>
</evidence>
<organism evidence="1 2">
    <name type="scientific">Rhizophagus irregularis (strain DAOM 197198w)</name>
    <name type="common">Glomus intraradices</name>
    <dbReference type="NCBI Taxonomy" id="1432141"/>
    <lineage>
        <taxon>Eukaryota</taxon>
        <taxon>Fungi</taxon>
        <taxon>Fungi incertae sedis</taxon>
        <taxon>Mucoromycota</taxon>
        <taxon>Glomeromycotina</taxon>
        <taxon>Glomeromycetes</taxon>
        <taxon>Glomerales</taxon>
        <taxon>Glomeraceae</taxon>
        <taxon>Rhizophagus</taxon>
    </lineage>
</organism>
<proteinExistence type="predicted"/>
<accession>A0A015JQK0</accession>
<sequence>MMIFTKFLKKILEFLDNDMVTLHSCLLVNEEWSKIAVEILWKDIYKIQASAEELYGIELEDESDQNILSTLYSCLSKESKELLIQNNIIIESPTLKSPKYDYPSYCKYLDAGYINQLIIIHLGEESKIYERTLLKQEIYQLFIEKSSSLLYLHFHDPHVPFPYFSGISNSINHLREFSCDTSIPPSIYCRMAQLCRNINKLLIKWVKEDNEGLAKLIQLQNNLYDIGFECEDQDNLEEKIDPFICTIIGNALESISNSLSHLYIKNSLFCIPLSSISNLTNLTSIDLNLEELFPIDALESLCNIHFPNLSKLLIGENIPPLVLIANFIKTNGSSLKEILFYNGFYNGDLDECTILNQMISRTCSKLETLMTFCYDDQFQDIIEILICCDNLINLILRNSSDENIDATPLFTTLLANSSHHKLSKFCVDSKIHFTPDILNSFLDMIDDKKNINSIIFYIYKSGGIKYVGYDGITNNHLLILESVGGCILDDDDIINDFSTVPKFRVPYRYSLE</sequence>
<keyword evidence="2" id="KW-1185">Reference proteome</keyword>
<comment type="caution">
    <text evidence="1">The sequence shown here is derived from an EMBL/GenBank/DDBJ whole genome shotgun (WGS) entry which is preliminary data.</text>
</comment>